<sequence length="181" mass="18531">MSAVPPISAGRASARRRLGAHLVPIGVWLPVWLVVCRDGVVVGRYVGRGCGLGGGGGAAAAAALAAAGRASVRASGGALPLAKSSRGCCSWMHVWPPARCFDDQAYLERQLRLPGTSPRSGRGSPTALPSPGARRSCTRLVGPGLSWSEREGLLLLGRGSEGGEAESDRVQGGVRRGEGAR</sequence>
<keyword evidence="3" id="KW-1185">Reference proteome</keyword>
<organism evidence="2 3">
    <name type="scientific">Porphyra umbilicalis</name>
    <name type="common">Purple laver</name>
    <name type="synonym">Red alga</name>
    <dbReference type="NCBI Taxonomy" id="2786"/>
    <lineage>
        <taxon>Eukaryota</taxon>
        <taxon>Rhodophyta</taxon>
        <taxon>Bangiophyceae</taxon>
        <taxon>Bangiales</taxon>
        <taxon>Bangiaceae</taxon>
        <taxon>Porphyra</taxon>
    </lineage>
</organism>
<evidence type="ECO:0000313" key="2">
    <source>
        <dbReference type="EMBL" id="OSX76241.1"/>
    </source>
</evidence>
<evidence type="ECO:0000256" key="1">
    <source>
        <dbReference type="SAM" id="MobiDB-lite"/>
    </source>
</evidence>
<name>A0A1X6P5R3_PORUM</name>
<protein>
    <submittedName>
        <fullName evidence="2">Uncharacterized protein</fullName>
    </submittedName>
</protein>
<reference evidence="2 3" key="1">
    <citation type="submission" date="2017-03" db="EMBL/GenBank/DDBJ databases">
        <title>WGS assembly of Porphyra umbilicalis.</title>
        <authorList>
            <person name="Brawley S.H."/>
            <person name="Blouin N.A."/>
            <person name="Ficko-Blean E."/>
            <person name="Wheeler G.L."/>
            <person name="Lohr M."/>
            <person name="Goodson H.V."/>
            <person name="Jenkins J.W."/>
            <person name="Blaby-Haas C.E."/>
            <person name="Helliwell K.E."/>
            <person name="Chan C."/>
            <person name="Marriage T."/>
            <person name="Bhattacharya D."/>
            <person name="Klein A.S."/>
            <person name="Badis Y."/>
            <person name="Brodie J."/>
            <person name="Cao Y."/>
            <person name="Collen J."/>
            <person name="Dittami S.M."/>
            <person name="Gachon C.M."/>
            <person name="Green B.R."/>
            <person name="Karpowicz S."/>
            <person name="Kim J.W."/>
            <person name="Kudahl U."/>
            <person name="Lin S."/>
            <person name="Michel G."/>
            <person name="Mittag M."/>
            <person name="Olson B.J."/>
            <person name="Pangilinan J."/>
            <person name="Peng Y."/>
            <person name="Qiu H."/>
            <person name="Shu S."/>
            <person name="Singer J.T."/>
            <person name="Smith A.G."/>
            <person name="Sprecher B.N."/>
            <person name="Wagner V."/>
            <person name="Wang W."/>
            <person name="Wang Z.-Y."/>
            <person name="Yan J."/>
            <person name="Yarish C."/>
            <person name="Zoeuner-Riek S."/>
            <person name="Zhuang Y."/>
            <person name="Zou Y."/>
            <person name="Lindquist E.A."/>
            <person name="Grimwood J."/>
            <person name="Barry K."/>
            <person name="Rokhsar D.S."/>
            <person name="Schmutz J."/>
            <person name="Stiller J.W."/>
            <person name="Grossman A.R."/>
            <person name="Prochnik S.E."/>
        </authorList>
    </citation>
    <scope>NUCLEOTIDE SEQUENCE [LARGE SCALE GENOMIC DNA]</scope>
    <source>
        <strain evidence="2">4086291</strain>
    </source>
</reference>
<feature type="region of interest" description="Disordered" evidence="1">
    <location>
        <begin position="157"/>
        <end position="181"/>
    </location>
</feature>
<dbReference type="EMBL" id="KV918875">
    <property type="protein sequence ID" value="OSX76241.1"/>
    <property type="molecule type" value="Genomic_DNA"/>
</dbReference>
<evidence type="ECO:0000313" key="3">
    <source>
        <dbReference type="Proteomes" id="UP000218209"/>
    </source>
</evidence>
<feature type="region of interest" description="Disordered" evidence="1">
    <location>
        <begin position="112"/>
        <end position="143"/>
    </location>
</feature>
<gene>
    <name evidence="2" type="ORF">BU14_0202s0028</name>
</gene>
<dbReference type="Proteomes" id="UP000218209">
    <property type="component" value="Unassembled WGS sequence"/>
</dbReference>
<dbReference type="AlphaFoldDB" id="A0A1X6P5R3"/>
<proteinExistence type="predicted"/>
<accession>A0A1X6P5R3</accession>